<accession>A0AAN4VT35</accession>
<keyword evidence="8 15" id="KW-0408">Iron</keyword>
<sequence length="702" mass="78356">MRENILKVALIGNPNAGKTSIFNLLTGLNQKVGNFPGVTVDKKSGPCNKIKSRKVQIVDFPGTYSIYPRSADERVFFTEVTNPESDNFPDMAVVVVDAAHLKRNLLLFSQIKDMGVPAIIAMTMLDVLPEKDQLDLELLAQKLDSPIIPVNGRNGEGMEELIAEIERFEYHIPEPFLPMESYVHDDLFYRATAAFPDEHPYRVYQMMQQTDTYAGIGPEDIDIIDEIKENSSFKSHQLQAQETINRYRLLDDILREVKPHNKKIEENLRVSSQLDKILTHPLWGYFIFIGILFFMFQAIYSWASIPMDFIDEQFGALGEWISATLPDGALNSLISEGIIPGIGGIVIFVPQIAILFAFIALLEETGYMARAVFLTDRIMRVFGLNGKSIVPLISGVACAIPAVMAARNIENWKERLITILVAPLISCSARLPVYTILIALVIPDESIGFFNLQGLVLMGLYVLGFVLALGIALIMHKIINSPQRPFLIMELPSFRMPRWKNVGLTIYEKSKTFVFSAGKIIFIISIVLWVLASYGPGSEIAQAESIVTEQYQGNDQEELENLIASYKLEHSFAGYLGKAIEPVIEPLGYDWKIGIALITSFAAREVFVGSMATIYSVGTDAENTKTVKDRLATEINPKTGLPVFNLASGISLMIFYAIAMQCMSTLAIVKRETKSWKWPMVQLAYLTGLAYVSALIAYQTLI</sequence>
<evidence type="ECO:0000256" key="14">
    <source>
        <dbReference type="PIRSR" id="PIRSR603373-2"/>
    </source>
</evidence>
<dbReference type="Pfam" id="PF07670">
    <property type="entry name" value="Gate"/>
    <property type="match status" value="2"/>
</dbReference>
<feature type="transmembrane region" description="Helical" evidence="15">
    <location>
        <begin position="416"/>
        <end position="442"/>
    </location>
</feature>
<dbReference type="Proteomes" id="UP001310022">
    <property type="component" value="Unassembled WGS sequence"/>
</dbReference>
<evidence type="ECO:0000256" key="15">
    <source>
        <dbReference type="RuleBase" id="RU362098"/>
    </source>
</evidence>
<dbReference type="PRINTS" id="PR00326">
    <property type="entry name" value="GTP1OBG"/>
</dbReference>
<evidence type="ECO:0000256" key="10">
    <source>
        <dbReference type="ARBA" id="ARBA00023134"/>
    </source>
</evidence>
<dbReference type="Pfam" id="PF02421">
    <property type="entry name" value="FeoB_N"/>
    <property type="match status" value="1"/>
</dbReference>
<dbReference type="InterPro" id="IPR006073">
    <property type="entry name" value="GTP-bd"/>
</dbReference>
<evidence type="ECO:0000256" key="9">
    <source>
        <dbReference type="ARBA" id="ARBA00023065"/>
    </source>
</evidence>
<evidence type="ECO:0000256" key="4">
    <source>
        <dbReference type="ARBA" id="ARBA00022496"/>
    </source>
</evidence>
<dbReference type="InterPro" id="IPR050860">
    <property type="entry name" value="FeoB_GTPase"/>
</dbReference>
<organism evidence="17 18">
    <name type="scientific">Persicobacter diffluens</name>
    <dbReference type="NCBI Taxonomy" id="981"/>
    <lineage>
        <taxon>Bacteria</taxon>
        <taxon>Pseudomonadati</taxon>
        <taxon>Bacteroidota</taxon>
        <taxon>Cytophagia</taxon>
        <taxon>Cytophagales</taxon>
        <taxon>Persicobacteraceae</taxon>
        <taxon>Persicobacter</taxon>
    </lineage>
</organism>
<gene>
    <name evidence="17" type="primary">feoB</name>
    <name evidence="17" type="ORF">PEDI_01760</name>
</gene>
<dbReference type="GO" id="GO:0046872">
    <property type="term" value="F:metal ion binding"/>
    <property type="evidence" value="ECO:0007669"/>
    <property type="project" value="UniProtKB-KW"/>
</dbReference>
<protein>
    <recommendedName>
        <fullName evidence="12 15">Ferrous iron transport protein B</fullName>
    </recommendedName>
</protein>
<proteinExistence type="inferred from homology"/>
<feature type="transmembrane region" description="Helical" evidence="15">
    <location>
        <begin position="382"/>
        <end position="404"/>
    </location>
</feature>
<keyword evidence="6 13" id="KW-0547">Nucleotide-binding</keyword>
<feature type="transmembrane region" description="Helical" evidence="15">
    <location>
        <begin position="681"/>
        <end position="701"/>
    </location>
</feature>
<keyword evidence="2 15" id="KW-0813">Transport</keyword>
<evidence type="ECO:0000256" key="8">
    <source>
        <dbReference type="ARBA" id="ARBA00023004"/>
    </source>
</evidence>
<dbReference type="EMBL" id="BQKE01000001">
    <property type="protein sequence ID" value="GJM59624.1"/>
    <property type="molecule type" value="Genomic_DNA"/>
</dbReference>
<dbReference type="Pfam" id="PF07664">
    <property type="entry name" value="FeoB_C"/>
    <property type="match status" value="1"/>
</dbReference>
<keyword evidence="7 15" id="KW-1133">Transmembrane helix</keyword>
<dbReference type="PANTHER" id="PTHR43185:SF1">
    <property type="entry name" value="FE(2+) TRANSPORTER FEOB"/>
    <property type="match status" value="1"/>
</dbReference>
<dbReference type="NCBIfam" id="TIGR00437">
    <property type="entry name" value="feoB"/>
    <property type="match status" value="1"/>
</dbReference>
<keyword evidence="3" id="KW-1003">Cell membrane</keyword>
<evidence type="ECO:0000256" key="6">
    <source>
        <dbReference type="ARBA" id="ARBA00022741"/>
    </source>
</evidence>
<dbReference type="GO" id="GO:0005886">
    <property type="term" value="C:plasma membrane"/>
    <property type="evidence" value="ECO:0007669"/>
    <property type="project" value="UniProtKB-SubCell"/>
</dbReference>
<dbReference type="GO" id="GO:0005525">
    <property type="term" value="F:GTP binding"/>
    <property type="evidence" value="ECO:0007669"/>
    <property type="project" value="UniProtKB-KW"/>
</dbReference>
<evidence type="ECO:0000256" key="2">
    <source>
        <dbReference type="ARBA" id="ARBA00022448"/>
    </source>
</evidence>
<feature type="transmembrane region" description="Helical" evidence="15">
    <location>
        <begin position="513"/>
        <end position="532"/>
    </location>
</feature>
<comment type="similarity">
    <text evidence="15">Belongs to the TRAFAC class TrmE-Era-EngA-EngB-Septin-like GTPase superfamily. FeoB GTPase (TC 9.A.8) family.</text>
</comment>
<evidence type="ECO:0000256" key="7">
    <source>
        <dbReference type="ARBA" id="ARBA00022989"/>
    </source>
</evidence>
<evidence type="ECO:0000256" key="1">
    <source>
        <dbReference type="ARBA" id="ARBA00004651"/>
    </source>
</evidence>
<dbReference type="InterPro" id="IPR030389">
    <property type="entry name" value="G_FEOB_dom"/>
</dbReference>
<feature type="transmembrane region" description="Helical" evidence="15">
    <location>
        <begin position="282"/>
        <end position="303"/>
    </location>
</feature>
<keyword evidence="14" id="KW-0479">Metal-binding</keyword>
<comment type="function">
    <text evidence="15">Probable transporter of a GTP-driven Fe(2+) uptake system.</text>
</comment>
<feature type="domain" description="FeoB-type G" evidence="16">
    <location>
        <begin position="5"/>
        <end position="171"/>
    </location>
</feature>
<comment type="subcellular location">
    <subcellularLocation>
        <location evidence="15">Cell inner membrane</location>
        <topology evidence="15">Multi-pass membrane protein</topology>
    </subcellularLocation>
    <subcellularLocation>
        <location evidence="1">Cell membrane</location>
        <topology evidence="1">Multi-pass membrane protein</topology>
    </subcellularLocation>
</comment>
<dbReference type="Gene3D" id="3.40.50.300">
    <property type="entry name" value="P-loop containing nucleotide triphosphate hydrolases"/>
    <property type="match status" value="1"/>
</dbReference>
<keyword evidence="14" id="KW-0460">Magnesium</keyword>
<evidence type="ECO:0000256" key="12">
    <source>
        <dbReference type="NCBIfam" id="TIGR00437"/>
    </source>
</evidence>
<dbReference type="AlphaFoldDB" id="A0AAN4VT35"/>
<evidence type="ECO:0000256" key="3">
    <source>
        <dbReference type="ARBA" id="ARBA00022475"/>
    </source>
</evidence>
<feature type="binding site" evidence="14">
    <location>
        <position position="23"/>
    </location>
    <ligand>
        <name>Mg(2+)</name>
        <dbReference type="ChEBI" id="CHEBI:18420"/>
        <label>2</label>
    </ligand>
</feature>
<feature type="binding site" evidence="13">
    <location>
        <begin position="37"/>
        <end position="41"/>
    </location>
    <ligand>
        <name>GTP</name>
        <dbReference type="ChEBI" id="CHEBI:37565"/>
        <label>1</label>
    </ligand>
</feature>
<dbReference type="CDD" id="cd01879">
    <property type="entry name" value="FeoB"/>
    <property type="match status" value="1"/>
</dbReference>
<dbReference type="InterPro" id="IPR003373">
    <property type="entry name" value="Fe2_transport_prot-B"/>
</dbReference>
<keyword evidence="10 13" id="KW-0342">GTP-binding</keyword>
<evidence type="ECO:0000259" key="16">
    <source>
        <dbReference type="PROSITE" id="PS51711"/>
    </source>
</evidence>
<feature type="transmembrane region" description="Helical" evidence="15">
    <location>
        <begin position="338"/>
        <end position="362"/>
    </location>
</feature>
<keyword evidence="11 15" id="KW-0472">Membrane</keyword>
<feature type="binding site" evidence="13">
    <location>
        <begin position="59"/>
        <end position="62"/>
    </location>
    <ligand>
        <name>GTP</name>
        <dbReference type="ChEBI" id="CHEBI:37565"/>
        <label>1</label>
    </ligand>
</feature>
<dbReference type="InterPro" id="IPR027417">
    <property type="entry name" value="P-loop_NTPase"/>
</dbReference>
<name>A0AAN4VT35_9BACT</name>
<evidence type="ECO:0000256" key="5">
    <source>
        <dbReference type="ARBA" id="ARBA00022692"/>
    </source>
</evidence>
<keyword evidence="4 15" id="KW-0410">Iron transport</keyword>
<feature type="binding site" evidence="14">
    <location>
        <position position="26"/>
    </location>
    <ligand>
        <name>Mg(2+)</name>
        <dbReference type="ChEBI" id="CHEBI:18420"/>
        <label>2</label>
    </ligand>
</feature>
<evidence type="ECO:0000313" key="17">
    <source>
        <dbReference type="EMBL" id="GJM59624.1"/>
    </source>
</evidence>
<evidence type="ECO:0000256" key="13">
    <source>
        <dbReference type="PIRSR" id="PIRSR603373-1"/>
    </source>
</evidence>
<dbReference type="PANTHER" id="PTHR43185">
    <property type="entry name" value="FERROUS IRON TRANSPORT PROTEIN B"/>
    <property type="match status" value="1"/>
</dbReference>
<comment type="caution">
    <text evidence="17">The sequence shown here is derived from an EMBL/GenBank/DDBJ whole genome shotgun (WGS) entry which is preliminary data.</text>
</comment>
<dbReference type="SUPFAM" id="SSF52540">
    <property type="entry name" value="P-loop containing nucleoside triphosphate hydrolases"/>
    <property type="match status" value="1"/>
</dbReference>
<reference evidence="17 18" key="1">
    <citation type="submission" date="2021-12" db="EMBL/GenBank/DDBJ databases">
        <title>Genome sequencing of bacteria with rrn-lacking chromosome and rrn-plasmid.</title>
        <authorList>
            <person name="Anda M."/>
            <person name="Iwasaki W."/>
        </authorList>
    </citation>
    <scope>NUCLEOTIDE SEQUENCE [LARGE SCALE GENOMIC DNA]</scope>
    <source>
        <strain evidence="17 18">NBRC 15940</strain>
    </source>
</reference>
<keyword evidence="5 15" id="KW-0812">Transmembrane</keyword>
<dbReference type="PROSITE" id="PS51711">
    <property type="entry name" value="G_FEOB"/>
    <property type="match status" value="1"/>
</dbReference>
<dbReference type="InterPro" id="IPR011642">
    <property type="entry name" value="Gate_dom"/>
</dbReference>
<feature type="transmembrane region" description="Helical" evidence="15">
    <location>
        <begin position="646"/>
        <end position="669"/>
    </location>
</feature>
<dbReference type="GO" id="GO:0015093">
    <property type="term" value="F:ferrous iron transmembrane transporter activity"/>
    <property type="evidence" value="ECO:0007669"/>
    <property type="project" value="UniProtKB-UniRule"/>
</dbReference>
<keyword evidence="9" id="KW-0406">Ion transport</keyword>
<feature type="binding site" evidence="13">
    <location>
        <begin position="12"/>
        <end position="19"/>
    </location>
    <ligand>
        <name>GTP</name>
        <dbReference type="ChEBI" id="CHEBI:37565"/>
        <label>1</label>
    </ligand>
</feature>
<dbReference type="InterPro" id="IPR011640">
    <property type="entry name" value="Fe2_transport_prot_B_C"/>
</dbReference>
<feature type="transmembrane region" description="Helical" evidence="15">
    <location>
        <begin position="454"/>
        <end position="475"/>
    </location>
</feature>
<evidence type="ECO:0000256" key="11">
    <source>
        <dbReference type="ARBA" id="ARBA00023136"/>
    </source>
</evidence>
<dbReference type="RefSeq" id="WP_338235626.1">
    <property type="nucleotide sequence ID" value="NZ_BQKE01000001.1"/>
</dbReference>
<evidence type="ECO:0000313" key="18">
    <source>
        <dbReference type="Proteomes" id="UP001310022"/>
    </source>
</evidence>
<feature type="binding site" evidence="14">
    <location>
        <position position="27"/>
    </location>
    <ligand>
        <name>Mg(2+)</name>
        <dbReference type="ChEBI" id="CHEBI:18420"/>
        <label>2</label>
    </ligand>
</feature>
<keyword evidence="18" id="KW-1185">Reference proteome</keyword>